<dbReference type="Gene3D" id="2.60.40.1120">
    <property type="entry name" value="Carboxypeptidase-like, regulatory domain"/>
    <property type="match status" value="1"/>
</dbReference>
<feature type="domain" description="TonB-dependent receptor plug" evidence="8">
    <location>
        <begin position="116"/>
        <end position="222"/>
    </location>
</feature>
<keyword evidence="10" id="KW-1185">Reference proteome</keyword>
<dbReference type="RefSeq" id="WP_290233633.1">
    <property type="nucleotide sequence ID" value="NZ_JAUFPZ010000002.1"/>
</dbReference>
<dbReference type="SUPFAM" id="SSF56935">
    <property type="entry name" value="Porins"/>
    <property type="match status" value="1"/>
</dbReference>
<keyword evidence="3 7" id="KW-1134">Transmembrane beta strand</keyword>
<comment type="similarity">
    <text evidence="7">Belongs to the TonB-dependent receptor family.</text>
</comment>
<dbReference type="EMBL" id="JBHSAS010000006">
    <property type="protein sequence ID" value="MFC4027656.1"/>
    <property type="molecule type" value="Genomic_DNA"/>
</dbReference>
<organism evidence="9 10">
    <name type="scientific">Zunongwangia endophytica</name>
    <dbReference type="NCBI Taxonomy" id="1808945"/>
    <lineage>
        <taxon>Bacteria</taxon>
        <taxon>Pseudomonadati</taxon>
        <taxon>Bacteroidota</taxon>
        <taxon>Flavobacteriia</taxon>
        <taxon>Flavobacteriales</taxon>
        <taxon>Flavobacteriaceae</taxon>
        <taxon>Zunongwangia</taxon>
    </lineage>
</organism>
<keyword evidence="6 7" id="KW-0998">Cell outer membrane</keyword>
<keyword evidence="2 7" id="KW-0813">Transport</keyword>
<evidence type="ECO:0000256" key="2">
    <source>
        <dbReference type="ARBA" id="ARBA00022448"/>
    </source>
</evidence>
<keyword evidence="4 7" id="KW-0812">Transmembrane</keyword>
<evidence type="ECO:0000256" key="4">
    <source>
        <dbReference type="ARBA" id="ARBA00022692"/>
    </source>
</evidence>
<evidence type="ECO:0000256" key="6">
    <source>
        <dbReference type="ARBA" id="ARBA00023237"/>
    </source>
</evidence>
<proteinExistence type="inferred from homology"/>
<sequence>MPNFRIKIYSLFIFFTISLVTYGQTSKVTGTITDENNVPLPGVNIMIKGANAGTQSDFDGNFSIDANKGQVLIFSFVGTKTIEIVVGENRNYDVVMVSDQASLEEVIIVGYGSQKKENLTGAVGSVSGETLNERPAPNAGNLIQGRVTGLQVTQSSAEPGRDNPEFLIRGRGSFGGSTAPLVLIDGVTGSLNNLSPNDIENITVLKDAASASIYGARAANGVILVTTKSGQKGKTEFSYRMNYAVQTPTALPDLITNSADYMEMYNQAAERSGVAFRYPESDIIAYRNADNDPKYPNFDYLDYYFNSAALINHSLSISGGAEKSSYNISLNYLDQEGMIPGYDFDRYNALLNYNNKISDKIDIGTSIKMTYKNRKEPPFTGANMALSIYAAGPNYSPFLPDGSGRVVSRAYQNEGRNRNPQEYYLMGDKYTKEYNLNAQAFVNVKLLKDLVWSTTFAVNYVDEFFKMHQQNYDAYLFHEFDETGDYRQSTYGPDILGVTDQYAKEISPTVFSTFTYDKSINELHNFKLLAGFEQISYQIRSLRGRRINSVLPSLEELSGYSSERESLFFSHPRLPGLINPSEWAMRSFFGRLNYNFDSKYLFEANFRYDGTSKVSPDNRWGFFPSFSAGWLISKEKFLKDMDWIKTLKIRSSYGTLGNQDIGTYLYQDVLEIDNVNYSFDNETLQQGAVLEVFRDQGIKWESTSVLDVGLDFQSKNNLIGITFDWFRKHTYDILAFQPVPASLGLDEPTLNDGEMLNQGFELELTHRNSIGDFNYNANFLFSRVRNELLEIRVPNYGSRIREEGLPYDSHYLYEWDGIFQIEDINNPDVPFHQLNANPRPGDLKMKDQNGDGVVDAEDRIVVDGAYPDFTYSFGFNANYKNFTFSAFFQGVNGIKTRLENWGVDPYMQGTAPTQEWRNAWTAENPTNDLPALYIAGYPGVASYKASTFYLKDASYLRLKNINIGYDLPSSVLQTLNAKRMNVYFSADNLLTITDFEGGDPERTSLTGNLAQYPQAKVYNFGLNVTF</sequence>
<accession>A0ABV8H8T4</accession>
<reference evidence="10" key="1">
    <citation type="journal article" date="2019" name="Int. J. Syst. Evol. Microbiol.">
        <title>The Global Catalogue of Microorganisms (GCM) 10K type strain sequencing project: providing services to taxonomists for standard genome sequencing and annotation.</title>
        <authorList>
            <consortium name="The Broad Institute Genomics Platform"/>
            <consortium name="The Broad Institute Genome Sequencing Center for Infectious Disease"/>
            <person name="Wu L."/>
            <person name="Ma J."/>
        </authorList>
    </citation>
    <scope>NUCLEOTIDE SEQUENCE [LARGE SCALE GENOMIC DNA]</scope>
    <source>
        <strain evidence="10">CECT 9128</strain>
    </source>
</reference>
<protein>
    <submittedName>
        <fullName evidence="9">SusC/RagA family TonB-linked outer membrane protein</fullName>
    </submittedName>
</protein>
<dbReference type="Pfam" id="PF13715">
    <property type="entry name" value="CarbopepD_reg_2"/>
    <property type="match status" value="1"/>
</dbReference>
<evidence type="ECO:0000313" key="9">
    <source>
        <dbReference type="EMBL" id="MFC4027656.1"/>
    </source>
</evidence>
<dbReference type="PROSITE" id="PS52016">
    <property type="entry name" value="TONB_DEPENDENT_REC_3"/>
    <property type="match status" value="1"/>
</dbReference>
<evidence type="ECO:0000256" key="1">
    <source>
        <dbReference type="ARBA" id="ARBA00004571"/>
    </source>
</evidence>
<dbReference type="Gene3D" id="2.40.170.20">
    <property type="entry name" value="TonB-dependent receptor, beta-barrel domain"/>
    <property type="match status" value="1"/>
</dbReference>
<dbReference type="InterPro" id="IPR023996">
    <property type="entry name" value="TonB-dep_OMP_SusC/RagA"/>
</dbReference>
<dbReference type="InterPro" id="IPR037066">
    <property type="entry name" value="Plug_dom_sf"/>
</dbReference>
<dbReference type="InterPro" id="IPR023997">
    <property type="entry name" value="TonB-dep_OMP_SusC/RagA_CS"/>
</dbReference>
<dbReference type="Gene3D" id="2.170.130.10">
    <property type="entry name" value="TonB-dependent receptor, plug domain"/>
    <property type="match status" value="1"/>
</dbReference>
<dbReference type="Proteomes" id="UP001595793">
    <property type="component" value="Unassembled WGS sequence"/>
</dbReference>
<dbReference type="Pfam" id="PF07715">
    <property type="entry name" value="Plug"/>
    <property type="match status" value="1"/>
</dbReference>
<evidence type="ECO:0000259" key="8">
    <source>
        <dbReference type="Pfam" id="PF07715"/>
    </source>
</evidence>
<dbReference type="InterPro" id="IPR012910">
    <property type="entry name" value="Plug_dom"/>
</dbReference>
<evidence type="ECO:0000256" key="3">
    <source>
        <dbReference type="ARBA" id="ARBA00022452"/>
    </source>
</evidence>
<comment type="subcellular location">
    <subcellularLocation>
        <location evidence="1 7">Cell outer membrane</location>
        <topology evidence="1 7">Multi-pass membrane protein</topology>
    </subcellularLocation>
</comment>
<evidence type="ECO:0000256" key="5">
    <source>
        <dbReference type="ARBA" id="ARBA00023136"/>
    </source>
</evidence>
<name>A0ABV8H8T4_9FLAO</name>
<dbReference type="InterPro" id="IPR039426">
    <property type="entry name" value="TonB-dep_rcpt-like"/>
</dbReference>
<gene>
    <name evidence="9" type="ORF">ACFOS1_09605</name>
</gene>
<keyword evidence="5 7" id="KW-0472">Membrane</keyword>
<dbReference type="InterPro" id="IPR036942">
    <property type="entry name" value="Beta-barrel_TonB_sf"/>
</dbReference>
<dbReference type="NCBIfam" id="TIGR04057">
    <property type="entry name" value="SusC_RagA_signa"/>
    <property type="match status" value="1"/>
</dbReference>
<evidence type="ECO:0000313" key="10">
    <source>
        <dbReference type="Proteomes" id="UP001595793"/>
    </source>
</evidence>
<comment type="caution">
    <text evidence="9">The sequence shown here is derived from an EMBL/GenBank/DDBJ whole genome shotgun (WGS) entry which is preliminary data.</text>
</comment>
<dbReference type="SUPFAM" id="SSF49464">
    <property type="entry name" value="Carboxypeptidase regulatory domain-like"/>
    <property type="match status" value="1"/>
</dbReference>
<evidence type="ECO:0000256" key="7">
    <source>
        <dbReference type="PROSITE-ProRule" id="PRU01360"/>
    </source>
</evidence>
<dbReference type="InterPro" id="IPR008969">
    <property type="entry name" value="CarboxyPept-like_regulatory"/>
</dbReference>
<dbReference type="NCBIfam" id="TIGR04056">
    <property type="entry name" value="OMP_RagA_SusC"/>
    <property type="match status" value="1"/>
</dbReference>